<evidence type="ECO:0000259" key="1">
    <source>
        <dbReference type="PROSITE" id="PS50995"/>
    </source>
</evidence>
<dbReference type="SUPFAM" id="SSF46785">
    <property type="entry name" value="Winged helix' DNA-binding domain"/>
    <property type="match status" value="1"/>
</dbReference>
<evidence type="ECO:0000313" key="2">
    <source>
        <dbReference type="EMBL" id="UUI66485.1"/>
    </source>
</evidence>
<dbReference type="InterPro" id="IPR039422">
    <property type="entry name" value="MarR/SlyA-like"/>
</dbReference>
<evidence type="ECO:0000313" key="3">
    <source>
        <dbReference type="Proteomes" id="UP001317322"/>
    </source>
</evidence>
<dbReference type="EMBL" id="CP101989">
    <property type="protein sequence ID" value="UUI66485.1"/>
    <property type="molecule type" value="Genomic_DNA"/>
</dbReference>
<organism evidence="2 3">
    <name type="scientific">Cellulomonas wangsupingiae</name>
    <dbReference type="NCBI Taxonomy" id="2968085"/>
    <lineage>
        <taxon>Bacteria</taxon>
        <taxon>Bacillati</taxon>
        <taxon>Actinomycetota</taxon>
        <taxon>Actinomycetes</taxon>
        <taxon>Micrococcales</taxon>
        <taxon>Cellulomonadaceae</taxon>
        <taxon>Cellulomonas</taxon>
    </lineage>
</organism>
<gene>
    <name evidence="2" type="ORF">NP075_07205</name>
</gene>
<dbReference type="SMART" id="SM00347">
    <property type="entry name" value="HTH_MARR"/>
    <property type="match status" value="1"/>
</dbReference>
<proteinExistence type="predicted"/>
<dbReference type="Gene3D" id="1.10.10.10">
    <property type="entry name" value="Winged helix-like DNA-binding domain superfamily/Winged helix DNA-binding domain"/>
    <property type="match status" value="1"/>
</dbReference>
<accession>A0ABY5K810</accession>
<reference evidence="2 3" key="1">
    <citation type="submission" date="2022-07" db="EMBL/GenBank/DDBJ databases">
        <title>Novel species in genus cellulomonas.</title>
        <authorList>
            <person name="Ye L."/>
        </authorList>
    </citation>
    <scope>NUCLEOTIDE SEQUENCE [LARGE SCALE GENOMIC DNA]</scope>
    <source>
        <strain evidence="3">zg-Y908</strain>
    </source>
</reference>
<dbReference type="PROSITE" id="PS50995">
    <property type="entry name" value="HTH_MARR_2"/>
    <property type="match status" value="1"/>
</dbReference>
<dbReference type="InterPro" id="IPR036390">
    <property type="entry name" value="WH_DNA-bd_sf"/>
</dbReference>
<keyword evidence="3" id="KW-1185">Reference proteome</keyword>
<name>A0ABY5K810_9CELL</name>
<dbReference type="InterPro" id="IPR000835">
    <property type="entry name" value="HTH_MarR-typ"/>
</dbReference>
<dbReference type="Pfam" id="PF12802">
    <property type="entry name" value="MarR_2"/>
    <property type="match status" value="1"/>
</dbReference>
<dbReference type="PANTHER" id="PTHR33164">
    <property type="entry name" value="TRANSCRIPTIONAL REGULATOR, MARR FAMILY"/>
    <property type="match status" value="1"/>
</dbReference>
<dbReference type="Proteomes" id="UP001317322">
    <property type="component" value="Chromosome"/>
</dbReference>
<protein>
    <submittedName>
        <fullName evidence="2">MarR family transcriptional regulator</fullName>
    </submittedName>
</protein>
<dbReference type="PANTHER" id="PTHR33164:SF106">
    <property type="entry name" value="TRANSCRIPTIONAL REGULATORY PROTEIN"/>
    <property type="match status" value="1"/>
</dbReference>
<dbReference type="InterPro" id="IPR036388">
    <property type="entry name" value="WH-like_DNA-bd_sf"/>
</dbReference>
<sequence>MSSSPDLGRELSSAVVLFHQAVAARVGLSAGDLKTLELIEREGPFSATELARRTGLTGAAITSLVGRLAAGGHVLRETDPADRRRAIIRAVPSTNPELAEAFTRLGGALGGLLAEYTPDQQAAIVEYLGRMITTLREQTVLLGATQHGHGRPDARAAP</sequence>
<dbReference type="RefSeq" id="WP_227564333.1">
    <property type="nucleotide sequence ID" value="NZ_CP101989.1"/>
</dbReference>
<feature type="domain" description="HTH marR-type" evidence="1">
    <location>
        <begin position="4"/>
        <end position="133"/>
    </location>
</feature>